<keyword evidence="2" id="KW-0472">Membrane</keyword>
<accession>A0A8J3LSX8</accession>
<keyword evidence="2" id="KW-1133">Transmembrane helix</keyword>
<evidence type="ECO:0008006" key="5">
    <source>
        <dbReference type="Google" id="ProtNLM"/>
    </source>
</evidence>
<reference evidence="3 4" key="1">
    <citation type="submission" date="2021-01" db="EMBL/GenBank/DDBJ databases">
        <title>Whole genome shotgun sequence of Planotetraspora kaengkrachanensis NBRC 104272.</title>
        <authorList>
            <person name="Komaki H."/>
            <person name="Tamura T."/>
        </authorList>
    </citation>
    <scope>NUCLEOTIDE SEQUENCE [LARGE SCALE GENOMIC DNA]</scope>
    <source>
        <strain evidence="3 4">NBRC 104272</strain>
    </source>
</reference>
<feature type="compositionally biased region" description="Basic and acidic residues" evidence="1">
    <location>
        <begin position="191"/>
        <end position="200"/>
    </location>
</feature>
<gene>
    <name evidence="3" type="ORF">Pka01_01660</name>
</gene>
<protein>
    <recommendedName>
        <fullName evidence="5">Cell division protein FtsL</fullName>
    </recommendedName>
</protein>
<evidence type="ECO:0000313" key="3">
    <source>
        <dbReference type="EMBL" id="GIG77039.1"/>
    </source>
</evidence>
<feature type="region of interest" description="Disordered" evidence="1">
    <location>
        <begin position="191"/>
        <end position="226"/>
    </location>
</feature>
<dbReference type="EMBL" id="BONV01000001">
    <property type="protein sequence ID" value="GIG77039.1"/>
    <property type="molecule type" value="Genomic_DNA"/>
</dbReference>
<keyword evidence="2" id="KW-0812">Transmembrane</keyword>
<feature type="compositionally biased region" description="Basic and acidic residues" evidence="1">
    <location>
        <begin position="1"/>
        <end position="10"/>
    </location>
</feature>
<evidence type="ECO:0000313" key="4">
    <source>
        <dbReference type="Proteomes" id="UP000630097"/>
    </source>
</evidence>
<dbReference type="AlphaFoldDB" id="A0A8J3LSX8"/>
<feature type="compositionally biased region" description="Low complexity" evidence="1">
    <location>
        <begin position="71"/>
        <end position="93"/>
    </location>
</feature>
<feature type="transmembrane region" description="Helical" evidence="2">
    <location>
        <begin position="127"/>
        <end position="149"/>
    </location>
</feature>
<sequence>MSTTEQESRTAARRVQAQPRRSGRPVGGGVSAPEAGRRAQTEAPAPVSARRGQVTAPAPETPRRGQPTRPAPARVPGDAAPAAGARNLAPGAPERVAPSGTQTPETQTAVRVRPAGSAFRRPPKAPFVLLVVGLMCGGLVTLLLLNVVLSQDSFKLTDLRSSTDQLHEQAATLEGELRVWDQPGAIEEAAKPLGVEKDTSAPRFVKTGPSVGAADAATPREEGMVK</sequence>
<feature type="compositionally biased region" description="Polar residues" evidence="1">
    <location>
        <begin position="99"/>
        <end position="109"/>
    </location>
</feature>
<keyword evidence="4" id="KW-1185">Reference proteome</keyword>
<evidence type="ECO:0000256" key="2">
    <source>
        <dbReference type="SAM" id="Phobius"/>
    </source>
</evidence>
<feature type="region of interest" description="Disordered" evidence="1">
    <location>
        <begin position="1"/>
        <end position="109"/>
    </location>
</feature>
<comment type="caution">
    <text evidence="3">The sequence shown here is derived from an EMBL/GenBank/DDBJ whole genome shotgun (WGS) entry which is preliminary data.</text>
</comment>
<organism evidence="3 4">
    <name type="scientific">Planotetraspora kaengkrachanensis</name>
    <dbReference type="NCBI Taxonomy" id="575193"/>
    <lineage>
        <taxon>Bacteria</taxon>
        <taxon>Bacillati</taxon>
        <taxon>Actinomycetota</taxon>
        <taxon>Actinomycetes</taxon>
        <taxon>Streptosporangiales</taxon>
        <taxon>Streptosporangiaceae</taxon>
        <taxon>Planotetraspora</taxon>
    </lineage>
</organism>
<evidence type="ECO:0000256" key="1">
    <source>
        <dbReference type="SAM" id="MobiDB-lite"/>
    </source>
</evidence>
<dbReference type="RefSeq" id="WP_203880564.1">
    <property type="nucleotide sequence ID" value="NZ_BAABHH010000001.1"/>
</dbReference>
<name>A0A8J3LSX8_9ACTN</name>
<dbReference type="Proteomes" id="UP000630097">
    <property type="component" value="Unassembled WGS sequence"/>
</dbReference>
<proteinExistence type="predicted"/>